<evidence type="ECO:0000256" key="13">
    <source>
        <dbReference type="ARBA" id="ARBA00023204"/>
    </source>
</evidence>
<evidence type="ECO:0000256" key="2">
    <source>
        <dbReference type="ARBA" id="ARBA00010945"/>
    </source>
</evidence>
<dbReference type="GO" id="GO:0000287">
    <property type="term" value="F:magnesium ion binding"/>
    <property type="evidence" value="ECO:0007669"/>
    <property type="project" value="UniProtKB-UniRule"/>
</dbReference>
<evidence type="ECO:0000256" key="15">
    <source>
        <dbReference type="HAMAP-Rule" id="MF_01113"/>
    </source>
</evidence>
<evidence type="ECO:0000256" key="6">
    <source>
        <dbReference type="ARBA" id="ARBA00022695"/>
    </source>
</evidence>
<keyword evidence="10 15" id="KW-0460">Magnesium</keyword>
<feature type="site" description="Substrate discrimination" evidence="15">
    <location>
        <position position="12"/>
    </location>
</feature>
<keyword evidence="6 15" id="KW-0548">Nucleotidyltransferase</keyword>
<keyword evidence="3 15" id="KW-0515">Mutator protein</keyword>
<sequence length="352" mass="40033">MIILFVDFDYFYAQVEEVLNPSLKGKPVVVCVFSGRTENSGAVATANYEARKLGVKAGMPIVKAKEILPDAIYLPMRKEVYQQVSNRIMNILRKYSRKIEIASIDEAYLDISDKVNNYTDAYKIGLQIKNEIYEKEKITVTVGISKNKVFAKIAAEMAKPNGIKVIDDNEVKKLIREIDIGEIPGVGEITTQKLKSLGINKLIDILNFDFMKIKKIVGEAKANYLFSLARDEYFGPVKERVRKSIGRIVTLKKNSRNIEEIKPFLARSLDEAFNKLNGKIPKTIYLVAVMEDLDIISRGKTFPHGITKETAYKASLELLEKLLAEDKRKIRRIGVRFSKFIEATSLDKFFQF</sequence>
<dbReference type="EMBL" id="DQ124669">
    <property type="protein sequence ID" value="ABA03145.1"/>
    <property type="molecule type" value="Genomic_DNA"/>
</dbReference>
<protein>
    <recommendedName>
        <fullName evidence="15">DNA polymerase IV</fullName>
        <shortName evidence="15">Pol IV</shortName>
        <ecNumber evidence="15">2.7.7.7</ecNumber>
    </recommendedName>
</protein>
<dbReference type="Gene3D" id="3.30.70.270">
    <property type="match status" value="1"/>
</dbReference>
<reference evidence="17" key="1">
    <citation type="journal article" date="2006" name="Nucleic Acids Res.">
        <title>Novel thermostable Y-family polymerases: applications for the PCR amplification of damaged or ancient DNAs.</title>
        <authorList>
            <person name="McDonald J.P."/>
            <person name="Hall A."/>
            <person name="Gasparutto D."/>
            <person name="Cadet J."/>
            <person name="Ballantyne J."/>
            <person name="Woodgate R."/>
        </authorList>
    </citation>
    <scope>NUCLEOTIDE SEQUENCE</scope>
</reference>
<evidence type="ECO:0000313" key="17">
    <source>
        <dbReference type="EMBL" id="ABA03145.1"/>
    </source>
</evidence>
<gene>
    <name evidence="17" type="primary">dpo4</name>
    <name evidence="15" type="synonym">dbh</name>
</gene>
<comment type="subcellular location">
    <subcellularLocation>
        <location evidence="1 15">Cytoplasm</location>
    </subcellularLocation>
</comment>
<comment type="similarity">
    <text evidence="2 15">Belongs to the DNA polymerase type-Y family.</text>
</comment>
<dbReference type="InterPro" id="IPR050116">
    <property type="entry name" value="DNA_polymerase-Y"/>
</dbReference>
<keyword evidence="8 15" id="KW-0479">Metal-binding</keyword>
<feature type="binding site" evidence="15">
    <location>
        <position position="105"/>
    </location>
    <ligand>
        <name>Mg(2+)</name>
        <dbReference type="ChEBI" id="CHEBI:18420"/>
    </ligand>
</feature>
<evidence type="ECO:0000259" key="16">
    <source>
        <dbReference type="PROSITE" id="PS50173"/>
    </source>
</evidence>
<comment type="subunit">
    <text evidence="15">Monomer.</text>
</comment>
<dbReference type="Gene3D" id="3.30.1490.100">
    <property type="entry name" value="DNA polymerase, Y-family, little finger domain"/>
    <property type="match status" value="1"/>
</dbReference>
<dbReference type="NCBIfam" id="NF002292">
    <property type="entry name" value="PRK01216.1"/>
    <property type="match status" value="1"/>
</dbReference>
<keyword evidence="9 15" id="KW-0227">DNA damage</keyword>
<feature type="domain" description="UmuC" evidence="16">
    <location>
        <begin position="3"/>
        <end position="187"/>
    </location>
</feature>
<accession>Q2FA66</accession>
<dbReference type="GO" id="GO:0003684">
    <property type="term" value="F:damaged DNA binding"/>
    <property type="evidence" value="ECO:0007669"/>
    <property type="project" value="InterPro"/>
</dbReference>
<evidence type="ECO:0000256" key="5">
    <source>
        <dbReference type="ARBA" id="ARBA00022679"/>
    </source>
</evidence>
<dbReference type="GO" id="GO:0042276">
    <property type="term" value="P:error-prone translesion synthesis"/>
    <property type="evidence" value="ECO:0007669"/>
    <property type="project" value="TreeGrafter"/>
</dbReference>
<dbReference type="EC" id="2.7.7.7" evidence="15"/>
<comment type="function">
    <text evidence="15">Poorly processive, error-prone DNA polymerase involved in untargeted mutagenesis. Copies undamaged DNA at stalled replication forks, which arise in vivo from mismatched or misaligned primer ends. These misaligned primers can be extended by PolIV. Exhibits no 3'-5' exonuclease (proofreading) activity. May be involved in translesional synthesis.</text>
</comment>
<dbReference type="GO" id="GO:0005737">
    <property type="term" value="C:cytoplasm"/>
    <property type="evidence" value="ECO:0007669"/>
    <property type="project" value="UniProtKB-SubCell"/>
</dbReference>
<comment type="catalytic activity">
    <reaction evidence="14 15">
        <text>DNA(n) + a 2'-deoxyribonucleoside 5'-triphosphate = DNA(n+1) + diphosphate</text>
        <dbReference type="Rhea" id="RHEA:22508"/>
        <dbReference type="Rhea" id="RHEA-COMP:17339"/>
        <dbReference type="Rhea" id="RHEA-COMP:17340"/>
        <dbReference type="ChEBI" id="CHEBI:33019"/>
        <dbReference type="ChEBI" id="CHEBI:61560"/>
        <dbReference type="ChEBI" id="CHEBI:173112"/>
        <dbReference type="EC" id="2.7.7.7"/>
    </reaction>
</comment>
<dbReference type="PANTHER" id="PTHR11076">
    <property type="entry name" value="DNA REPAIR POLYMERASE UMUC / TRANSFERASE FAMILY MEMBER"/>
    <property type="match status" value="1"/>
</dbReference>
<keyword evidence="7 15" id="KW-0235">DNA replication</keyword>
<keyword evidence="4 15" id="KW-0963">Cytoplasm</keyword>
<dbReference type="HAMAP" id="MF_01113">
    <property type="entry name" value="DNApol_IV"/>
    <property type="match status" value="1"/>
</dbReference>
<dbReference type="CDD" id="cd03586">
    <property type="entry name" value="PolY_Pol_IV_kappa"/>
    <property type="match status" value="1"/>
</dbReference>
<evidence type="ECO:0000256" key="11">
    <source>
        <dbReference type="ARBA" id="ARBA00022932"/>
    </source>
</evidence>
<evidence type="ECO:0000256" key="10">
    <source>
        <dbReference type="ARBA" id="ARBA00022842"/>
    </source>
</evidence>
<dbReference type="InterPro" id="IPR043502">
    <property type="entry name" value="DNA/RNA_pol_sf"/>
</dbReference>
<evidence type="ECO:0000256" key="4">
    <source>
        <dbReference type="ARBA" id="ARBA00022490"/>
    </source>
</evidence>
<comment type="cofactor">
    <cofactor evidence="15">
        <name>Mg(2+)</name>
        <dbReference type="ChEBI" id="CHEBI:18420"/>
    </cofactor>
    <text evidence="15">Binds 2 magnesium ions per subunit.</text>
</comment>
<dbReference type="FunFam" id="3.40.1170.60:FF:000009">
    <property type="entry name" value="DNA polymerase IV"/>
    <property type="match status" value="1"/>
</dbReference>
<evidence type="ECO:0000256" key="1">
    <source>
        <dbReference type="ARBA" id="ARBA00004496"/>
    </source>
</evidence>
<dbReference type="PROSITE" id="PS50173">
    <property type="entry name" value="UMUC"/>
    <property type="match status" value="1"/>
</dbReference>
<evidence type="ECO:0000256" key="14">
    <source>
        <dbReference type="ARBA" id="ARBA00049244"/>
    </source>
</evidence>
<dbReference type="InterPro" id="IPR022880">
    <property type="entry name" value="DNApol_IV"/>
</dbReference>
<feature type="active site" evidence="15">
    <location>
        <position position="106"/>
    </location>
</feature>
<keyword evidence="5 15" id="KW-0808">Transferase</keyword>
<feature type="binding site" evidence="15">
    <location>
        <position position="7"/>
    </location>
    <ligand>
        <name>Mg(2+)</name>
        <dbReference type="ChEBI" id="CHEBI:18420"/>
    </ligand>
</feature>
<dbReference type="FunFam" id="3.30.70.270:FF:000061">
    <property type="entry name" value="DNA polymerase IV"/>
    <property type="match status" value="1"/>
</dbReference>
<dbReference type="Gene3D" id="3.40.1170.60">
    <property type="match status" value="1"/>
</dbReference>
<dbReference type="InterPro" id="IPR043128">
    <property type="entry name" value="Rev_trsase/Diguanyl_cyclase"/>
</dbReference>
<keyword evidence="11 15" id="KW-0239">DNA-directed DNA polymerase</keyword>
<evidence type="ECO:0000256" key="3">
    <source>
        <dbReference type="ARBA" id="ARBA00022457"/>
    </source>
</evidence>
<dbReference type="InterPro" id="IPR024728">
    <property type="entry name" value="PolY_HhH_motif"/>
</dbReference>
<dbReference type="SUPFAM" id="SSF56672">
    <property type="entry name" value="DNA/RNA polymerases"/>
    <property type="match status" value="1"/>
</dbReference>
<keyword evidence="13 15" id="KW-0234">DNA repair</keyword>
<evidence type="ECO:0000256" key="8">
    <source>
        <dbReference type="ARBA" id="ARBA00022723"/>
    </source>
</evidence>
<proteinExistence type="inferred from homology"/>
<dbReference type="BRENDA" id="2.7.7.7">
    <property type="organism ID" value="13535"/>
</dbReference>
<name>Q2FA66_9CREN</name>
<dbReference type="InterPro" id="IPR036775">
    <property type="entry name" value="DNA_pol_Y-fam_lit_finger_sf"/>
</dbReference>
<dbReference type="Pfam" id="PF00817">
    <property type="entry name" value="IMS"/>
    <property type="match status" value="1"/>
</dbReference>
<evidence type="ECO:0000256" key="9">
    <source>
        <dbReference type="ARBA" id="ARBA00022763"/>
    </source>
</evidence>
<keyword evidence="12 15" id="KW-0238">DNA-binding</keyword>
<dbReference type="GO" id="GO:0003887">
    <property type="term" value="F:DNA-directed DNA polymerase activity"/>
    <property type="evidence" value="ECO:0007669"/>
    <property type="project" value="UniProtKB-UniRule"/>
</dbReference>
<dbReference type="GO" id="GO:0006261">
    <property type="term" value="P:DNA-templated DNA replication"/>
    <property type="evidence" value="ECO:0007669"/>
    <property type="project" value="UniProtKB-UniRule"/>
</dbReference>
<evidence type="ECO:0000256" key="7">
    <source>
        <dbReference type="ARBA" id="ARBA00022705"/>
    </source>
</evidence>
<dbReference type="Pfam" id="PF11798">
    <property type="entry name" value="IMS_HHH"/>
    <property type="match status" value="1"/>
</dbReference>
<dbReference type="Pfam" id="PF11799">
    <property type="entry name" value="IMS_C"/>
    <property type="match status" value="1"/>
</dbReference>
<dbReference type="SUPFAM" id="SSF100879">
    <property type="entry name" value="Lesion bypass DNA polymerase (Y-family), little finger domain"/>
    <property type="match status" value="1"/>
</dbReference>
<dbReference type="InterPro" id="IPR017961">
    <property type="entry name" value="DNA_pol_Y-fam_little_finger"/>
</dbReference>
<organism evidence="17">
    <name type="scientific">Sulfolobus tengchongensis</name>
    <dbReference type="NCBI Taxonomy" id="207809"/>
    <lineage>
        <taxon>Archaea</taxon>
        <taxon>Thermoproteota</taxon>
        <taxon>Thermoprotei</taxon>
        <taxon>Sulfolobales</taxon>
        <taxon>Sulfolobaceae</taxon>
        <taxon>Sulfolobus</taxon>
    </lineage>
</organism>
<dbReference type="InterPro" id="IPR001126">
    <property type="entry name" value="UmuC"/>
</dbReference>
<dbReference type="Gene3D" id="1.10.150.20">
    <property type="entry name" value="5' to 3' exonuclease, C-terminal subdomain"/>
    <property type="match status" value="1"/>
</dbReference>
<evidence type="ECO:0000256" key="12">
    <source>
        <dbReference type="ARBA" id="ARBA00023125"/>
    </source>
</evidence>
<dbReference type="PANTHER" id="PTHR11076:SF33">
    <property type="entry name" value="DNA POLYMERASE KAPPA"/>
    <property type="match status" value="1"/>
</dbReference>
<dbReference type="AlphaFoldDB" id="Q2FA66"/>
<dbReference type="GO" id="GO:0006281">
    <property type="term" value="P:DNA repair"/>
    <property type="evidence" value="ECO:0007669"/>
    <property type="project" value="UniProtKB-UniRule"/>
</dbReference>